<organism evidence="2">
    <name type="scientific">marine metagenome</name>
    <dbReference type="NCBI Taxonomy" id="408172"/>
    <lineage>
        <taxon>unclassified sequences</taxon>
        <taxon>metagenomes</taxon>
        <taxon>ecological metagenomes</taxon>
    </lineage>
</organism>
<evidence type="ECO:0000313" key="2">
    <source>
        <dbReference type="EMBL" id="SVD62265.1"/>
    </source>
</evidence>
<sequence>SHTRGLHGRHERLSRSPERQSRLSQRGVRKPHNRCPSRTRPPSLPRDALRITL</sequence>
<proteinExistence type="predicted"/>
<feature type="compositionally biased region" description="Basic residues" evidence="1">
    <location>
        <begin position="27"/>
        <end position="37"/>
    </location>
</feature>
<name>A0A382WV55_9ZZZZ</name>
<feature type="compositionally biased region" description="Basic and acidic residues" evidence="1">
    <location>
        <begin position="11"/>
        <end position="21"/>
    </location>
</feature>
<accession>A0A382WV55</accession>
<feature type="compositionally biased region" description="Basic residues" evidence="1">
    <location>
        <begin position="1"/>
        <end position="10"/>
    </location>
</feature>
<reference evidence="2" key="1">
    <citation type="submission" date="2018-05" db="EMBL/GenBank/DDBJ databases">
        <authorList>
            <person name="Lanie J.A."/>
            <person name="Ng W.-L."/>
            <person name="Kazmierczak K.M."/>
            <person name="Andrzejewski T.M."/>
            <person name="Davidsen T.M."/>
            <person name="Wayne K.J."/>
            <person name="Tettelin H."/>
            <person name="Glass J.I."/>
            <person name="Rusch D."/>
            <person name="Podicherti R."/>
            <person name="Tsui H.-C.T."/>
            <person name="Winkler M.E."/>
        </authorList>
    </citation>
    <scope>NUCLEOTIDE SEQUENCE</scope>
</reference>
<gene>
    <name evidence="2" type="ORF">METZ01_LOCUS415119</name>
</gene>
<dbReference type="AlphaFoldDB" id="A0A382WV55"/>
<protein>
    <submittedName>
        <fullName evidence="2">Uncharacterized protein</fullName>
    </submittedName>
</protein>
<dbReference type="EMBL" id="UINC01162487">
    <property type="protein sequence ID" value="SVD62265.1"/>
    <property type="molecule type" value="Genomic_DNA"/>
</dbReference>
<feature type="non-terminal residue" evidence="2">
    <location>
        <position position="53"/>
    </location>
</feature>
<feature type="non-terminal residue" evidence="2">
    <location>
        <position position="1"/>
    </location>
</feature>
<evidence type="ECO:0000256" key="1">
    <source>
        <dbReference type="SAM" id="MobiDB-lite"/>
    </source>
</evidence>
<feature type="region of interest" description="Disordered" evidence="1">
    <location>
        <begin position="1"/>
        <end position="53"/>
    </location>
</feature>